<feature type="chain" id="PRO_5046905789" evidence="1">
    <location>
        <begin position="26"/>
        <end position="360"/>
    </location>
</feature>
<protein>
    <submittedName>
        <fullName evidence="2">Uncharacterized protein</fullName>
    </submittedName>
</protein>
<reference evidence="2 3" key="1">
    <citation type="submission" date="2023-03" db="EMBL/GenBank/DDBJ databases">
        <title>Agriculturally important microbes genome sequencing.</title>
        <authorList>
            <person name="Dunlap C."/>
        </authorList>
    </citation>
    <scope>NUCLEOTIDE SEQUENCE [LARGE SCALE GENOMIC DNA]</scope>
    <source>
        <strain evidence="2 3">CBP-3203</strain>
    </source>
</reference>
<proteinExistence type="predicted"/>
<evidence type="ECO:0000313" key="3">
    <source>
        <dbReference type="Proteomes" id="UP001341297"/>
    </source>
</evidence>
<comment type="caution">
    <text evidence="2">The sequence shown here is derived from an EMBL/GenBank/DDBJ whole genome shotgun (WGS) entry which is preliminary data.</text>
</comment>
<sequence>MGKRFKRFSFMFAVSLMISSIPAMAEGAEPPKKEKEIADYQQKLEVKRENIAIDRANIKESYRLNKDGQSLNVAKPKASIKSNYSSSEQSFQHQATLTETNKDDLWFFSTPSDRTFIARILSNNADYNVQLYVVDWEKGQAIPTNISASAGNLIALNELPKGDYALRVFSAGDVGDTYTIQMNAKNPAHFTSAVSVSSSLQQFVAEYEDGSVYANGTFVYNKNGGNSHLDWKRVFYFPYGGGYTQRTHEIADAKVKSVSAPVSYKASYASSEEAIMVYLDKGTLFMHHQSAFQSGVGYEGSFVDTLGKVTPRRIDDNDFEYGDHILIVDLKTGKSIDFFSVLNYYYASGVEKIPTIQYLN</sequence>
<name>A0ABU6GY58_9BACI</name>
<dbReference type="Gene3D" id="2.60.120.380">
    <property type="match status" value="1"/>
</dbReference>
<accession>A0ABU6GY58</accession>
<gene>
    <name evidence="2" type="ORF">P8828_02430</name>
</gene>
<dbReference type="RefSeq" id="WP_231592192.1">
    <property type="nucleotide sequence ID" value="NZ_CP023481.1"/>
</dbReference>
<evidence type="ECO:0000313" key="2">
    <source>
        <dbReference type="EMBL" id="MEC0483706.1"/>
    </source>
</evidence>
<dbReference type="EMBL" id="JARRTL010000006">
    <property type="protein sequence ID" value="MEC0483706.1"/>
    <property type="molecule type" value="Genomic_DNA"/>
</dbReference>
<feature type="signal peptide" evidence="1">
    <location>
        <begin position="1"/>
        <end position="25"/>
    </location>
</feature>
<keyword evidence="3" id="KW-1185">Reference proteome</keyword>
<organism evidence="2 3">
    <name type="scientific">Bacillus glycinifermentans</name>
    <dbReference type="NCBI Taxonomy" id="1664069"/>
    <lineage>
        <taxon>Bacteria</taxon>
        <taxon>Bacillati</taxon>
        <taxon>Bacillota</taxon>
        <taxon>Bacilli</taxon>
        <taxon>Bacillales</taxon>
        <taxon>Bacillaceae</taxon>
        <taxon>Bacillus</taxon>
    </lineage>
</organism>
<keyword evidence="1" id="KW-0732">Signal</keyword>
<dbReference type="Proteomes" id="UP001341297">
    <property type="component" value="Unassembled WGS sequence"/>
</dbReference>
<evidence type="ECO:0000256" key="1">
    <source>
        <dbReference type="SAM" id="SignalP"/>
    </source>
</evidence>